<feature type="compositionally biased region" description="Low complexity" evidence="5">
    <location>
        <begin position="109"/>
        <end position="134"/>
    </location>
</feature>
<organism evidence="7 8">
    <name type="scientific">Leifsonia williamsii</name>
    <dbReference type="NCBI Taxonomy" id="3035919"/>
    <lineage>
        <taxon>Bacteria</taxon>
        <taxon>Bacillati</taxon>
        <taxon>Actinomycetota</taxon>
        <taxon>Actinomycetes</taxon>
        <taxon>Micrococcales</taxon>
        <taxon>Microbacteriaceae</taxon>
        <taxon>Leifsonia</taxon>
    </lineage>
</organism>
<name>A0ABT8K7C3_9MICO</name>
<keyword evidence="3 6" id="KW-1133">Transmembrane helix</keyword>
<dbReference type="InterPro" id="IPR011049">
    <property type="entry name" value="Serralysin-like_metalloprot_C"/>
</dbReference>
<dbReference type="Proteomes" id="UP001174208">
    <property type="component" value="Unassembled WGS sequence"/>
</dbReference>
<dbReference type="PANTHER" id="PTHR43077:SF5">
    <property type="entry name" value="PHAGE INFECTION PROTEIN"/>
    <property type="match status" value="1"/>
</dbReference>
<evidence type="ECO:0000313" key="8">
    <source>
        <dbReference type="Proteomes" id="UP001174208"/>
    </source>
</evidence>
<feature type="transmembrane region" description="Helical" evidence="6">
    <location>
        <begin position="647"/>
        <end position="671"/>
    </location>
</feature>
<feature type="transmembrane region" description="Helical" evidence="6">
    <location>
        <begin position="566"/>
        <end position="586"/>
    </location>
</feature>
<evidence type="ECO:0000256" key="4">
    <source>
        <dbReference type="ARBA" id="ARBA00023136"/>
    </source>
</evidence>
<evidence type="ECO:0000256" key="3">
    <source>
        <dbReference type="ARBA" id="ARBA00022989"/>
    </source>
</evidence>
<feature type="region of interest" description="Disordered" evidence="5">
    <location>
        <begin position="1"/>
        <end position="23"/>
    </location>
</feature>
<feature type="transmembrane region" description="Helical" evidence="6">
    <location>
        <begin position="598"/>
        <end position="627"/>
    </location>
</feature>
<keyword evidence="8" id="KW-1185">Reference proteome</keyword>
<dbReference type="EMBL" id="JAROCF010000001">
    <property type="protein sequence ID" value="MDN4613047.1"/>
    <property type="molecule type" value="Genomic_DNA"/>
</dbReference>
<dbReference type="RefSeq" id="WP_301209861.1">
    <property type="nucleotide sequence ID" value="NZ_JAROCF010000001.1"/>
</dbReference>
<evidence type="ECO:0000256" key="2">
    <source>
        <dbReference type="ARBA" id="ARBA00022692"/>
    </source>
</evidence>
<feature type="transmembrane region" description="Helical" evidence="6">
    <location>
        <begin position="37"/>
        <end position="58"/>
    </location>
</feature>
<comment type="subcellular location">
    <subcellularLocation>
        <location evidence="1">Membrane</location>
        <topology evidence="1">Multi-pass membrane protein</topology>
    </subcellularLocation>
</comment>
<dbReference type="PANTHER" id="PTHR43077">
    <property type="entry name" value="TRANSPORT PERMEASE YVFS-RELATED"/>
    <property type="match status" value="1"/>
</dbReference>
<evidence type="ECO:0000256" key="6">
    <source>
        <dbReference type="SAM" id="Phobius"/>
    </source>
</evidence>
<dbReference type="Gene3D" id="1.10.287.950">
    <property type="entry name" value="Methyl-accepting chemotaxis protein"/>
    <property type="match status" value="1"/>
</dbReference>
<gene>
    <name evidence="7" type="ORF">P5G50_01170</name>
</gene>
<feature type="transmembrane region" description="Helical" evidence="6">
    <location>
        <begin position="537"/>
        <end position="560"/>
    </location>
</feature>
<dbReference type="SUPFAM" id="SSF101967">
    <property type="entry name" value="Adhesin YadA, collagen-binding domain"/>
    <property type="match status" value="1"/>
</dbReference>
<keyword evidence="4 6" id="KW-0472">Membrane</keyword>
<dbReference type="InterPro" id="IPR051328">
    <property type="entry name" value="T7SS_ABC-Transporter"/>
</dbReference>
<sequence>MTRNRDHRPVETAPVPPAPFEPRPFGALAGGERTRTLTIAGLALAPLLVVGVLAWGLLSPGRHLDRVTAAIVNDDVPVTSSDGATVPLGRQFAGALIAGGQSATAAAGATTTTAGAPTTAPVSTSTSTTAASSPSPTPSHIPTPVPTEPAPTDDASNFAWVLTNDDEAAAGLASGRYAAVLTIPPSFSADATSLGGPADSAQQATVTVQTSPSAAIVDPALTAAVTEAATASLNRQLTVQYLKNVYAGFTSIDQQIGQAATGAESLSEGAASLAAGTQSLADGTASLAAGTQSLSAGADSLDSGLASLAAGTQALPEQTAQLAAGATAVSDAVGALAAATANATTGFGQVVAEVCATPAAGLCARATAALQQLQQANGGAATLARAAGAVAAGNDALAAAMPQVVDGIDASASGASEVAAGAAQSADGAEQVSGGAASAASGAQQTAAGAAQLASGLEQATASIPSYTDSQASALAAVAAEPVIVDQTPPSPGLPALPLYCVLALWVGAMLTTLARRAIPTHQLLSSVASGSIALRSAALVAAIGAGQGLLVAGAAQFGLALDPGAWTLFALACAGAGAAFCLVNQGLAAAFGGVGRLAALGIAVVALVAGFASTAPPALVSLAGALPTAPGLQLLRGAASGDGGSVWAGAGLLLLFALGGVALTFAGVAARRSVRLPRTGREVTPTSA</sequence>
<protein>
    <recommendedName>
        <fullName evidence="9">ABC-2 family transporter protein</fullName>
    </recommendedName>
</protein>
<evidence type="ECO:0000256" key="5">
    <source>
        <dbReference type="SAM" id="MobiDB-lite"/>
    </source>
</evidence>
<comment type="caution">
    <text evidence="7">The sequence shown here is derived from an EMBL/GenBank/DDBJ whole genome shotgun (WGS) entry which is preliminary data.</text>
</comment>
<evidence type="ECO:0000256" key="1">
    <source>
        <dbReference type="ARBA" id="ARBA00004141"/>
    </source>
</evidence>
<dbReference type="Gene3D" id="3.40.1710.10">
    <property type="entry name" value="abc type-2 transporter like domain"/>
    <property type="match status" value="1"/>
</dbReference>
<keyword evidence="2 6" id="KW-0812">Transmembrane</keyword>
<proteinExistence type="predicted"/>
<evidence type="ECO:0008006" key="9">
    <source>
        <dbReference type="Google" id="ProtNLM"/>
    </source>
</evidence>
<reference evidence="7" key="1">
    <citation type="submission" date="2023-06" db="EMBL/GenBank/DDBJ databases">
        <title>MT1 and MT2 Draft Genomes of Novel Species.</title>
        <authorList>
            <person name="Venkateswaran K."/>
        </authorList>
    </citation>
    <scope>NUCLEOTIDE SEQUENCE</scope>
    <source>
        <strain evidence="7">F6_8S_P_1B</strain>
    </source>
</reference>
<feature type="compositionally biased region" description="Pro residues" evidence="5">
    <location>
        <begin position="135"/>
        <end position="149"/>
    </location>
</feature>
<feature type="transmembrane region" description="Helical" evidence="6">
    <location>
        <begin position="497"/>
        <end position="516"/>
    </location>
</feature>
<evidence type="ECO:0000313" key="7">
    <source>
        <dbReference type="EMBL" id="MDN4613047.1"/>
    </source>
</evidence>
<accession>A0ABT8K7C3</accession>
<feature type="region of interest" description="Disordered" evidence="5">
    <location>
        <begin position="109"/>
        <end position="155"/>
    </location>
</feature>